<dbReference type="STRING" id="1089553.Tph_c25910"/>
<dbReference type="Pfam" id="PF01248">
    <property type="entry name" value="Ribosomal_L7Ae"/>
    <property type="match status" value="1"/>
</dbReference>
<dbReference type="SUPFAM" id="SSF55315">
    <property type="entry name" value="L30e-like"/>
    <property type="match status" value="1"/>
</dbReference>
<dbReference type="GO" id="GO:0005840">
    <property type="term" value="C:ribosome"/>
    <property type="evidence" value="ECO:0007669"/>
    <property type="project" value="UniProtKB-KW"/>
</dbReference>
<feature type="domain" description="Ribosomal protein eL8/eL30/eS12/Gadd45" evidence="1">
    <location>
        <begin position="5"/>
        <end position="79"/>
    </location>
</feature>
<dbReference type="InterPro" id="IPR004038">
    <property type="entry name" value="Ribosomal_eL8/eL30/eS12/Gad45"/>
</dbReference>
<reference evidence="2 3" key="1">
    <citation type="journal article" date="2012" name="BMC Genomics">
        <title>Genome-guided analysis of physiological and morphological traits of the fermentative acetate oxidizer Thermacetogenium phaeum.</title>
        <authorList>
            <person name="Oehler D."/>
            <person name="Poehlein A."/>
            <person name="Leimbach A."/>
            <person name="Muller N."/>
            <person name="Daniel R."/>
            <person name="Gottschalk G."/>
            <person name="Schink B."/>
        </authorList>
    </citation>
    <scope>NUCLEOTIDE SEQUENCE [LARGE SCALE GENOMIC DNA]</scope>
    <source>
        <strain evidence="3">ATCC BAA-254 / DSM 26808 / PB</strain>
    </source>
</reference>
<dbReference type="PRINTS" id="PR00884">
    <property type="entry name" value="RIBOSOMALHS6"/>
</dbReference>
<keyword evidence="2" id="KW-0689">Ribosomal protein</keyword>
<keyword evidence="2" id="KW-0687">Ribonucleoprotein</keyword>
<accession>K4LLA3</accession>
<dbReference type="eggNOG" id="COG1358">
    <property type="taxonomic scope" value="Bacteria"/>
</dbReference>
<dbReference type="EMBL" id="CP003732">
    <property type="protein sequence ID" value="AFV12765.1"/>
    <property type="molecule type" value="Genomic_DNA"/>
</dbReference>
<dbReference type="InterPro" id="IPR029064">
    <property type="entry name" value="Ribosomal_eL30-like_sf"/>
</dbReference>
<name>K4LLA3_THEPS</name>
<sequence>MQRLAQARRRTVGTKQTLKAVERGQARIVYIAKDAEERVTSPLIRLCEEKGVEVVYVESMQELGKTCGIKVGAASAAVIE</sequence>
<keyword evidence="3" id="KW-1185">Reference proteome</keyword>
<evidence type="ECO:0000313" key="2">
    <source>
        <dbReference type="EMBL" id="AFV12765.1"/>
    </source>
</evidence>
<organism evidence="2 3">
    <name type="scientific">Thermacetogenium phaeum (strain ATCC BAA-254 / DSM 26808 / PB)</name>
    <dbReference type="NCBI Taxonomy" id="1089553"/>
    <lineage>
        <taxon>Bacteria</taxon>
        <taxon>Bacillati</taxon>
        <taxon>Bacillota</taxon>
        <taxon>Clostridia</taxon>
        <taxon>Thermoanaerobacterales</taxon>
        <taxon>Thermoanaerobacteraceae</taxon>
        <taxon>Thermacetogenium</taxon>
    </lineage>
</organism>
<dbReference type="Gene3D" id="3.30.1330.30">
    <property type="match status" value="1"/>
</dbReference>
<dbReference type="RefSeq" id="WP_015051626.1">
    <property type="nucleotide sequence ID" value="NC_018870.1"/>
</dbReference>
<gene>
    <name evidence="2" type="ordered locus">Tph_c25910</name>
</gene>
<proteinExistence type="predicted"/>
<evidence type="ECO:0000259" key="1">
    <source>
        <dbReference type="Pfam" id="PF01248"/>
    </source>
</evidence>
<dbReference type="KEGG" id="tpz:Tph_c25910"/>
<dbReference type="HOGENOM" id="CLU_168063_1_0_9"/>
<dbReference type="AlphaFoldDB" id="K4LLA3"/>
<protein>
    <submittedName>
        <fullName evidence="2">Ribosomal protein HS6-type</fullName>
    </submittedName>
</protein>
<evidence type="ECO:0000313" key="3">
    <source>
        <dbReference type="Proteomes" id="UP000000467"/>
    </source>
</evidence>
<dbReference type="OrthoDB" id="2353623at2"/>
<dbReference type="Proteomes" id="UP000000467">
    <property type="component" value="Chromosome"/>
</dbReference>